<name>A0A5C5U0F8_9GAMM</name>
<evidence type="ECO:0000313" key="2">
    <source>
        <dbReference type="Proteomes" id="UP000315949"/>
    </source>
</evidence>
<sequence>MEQGRIRIEVGHDLRDGWTVTRDRVVDGCFDSLDAAYDYASTCARRAHRAGLAVDLVMAPPSRPRQAAG</sequence>
<evidence type="ECO:0008006" key="3">
    <source>
        <dbReference type="Google" id="ProtNLM"/>
    </source>
</evidence>
<reference evidence="1 2" key="1">
    <citation type="submission" date="2019-07" db="EMBL/GenBank/DDBJ databases">
        <title>Luteimonas sp. YD-1 nov., isolated from acidic soil.</title>
        <authorList>
            <person name="Zhou J."/>
        </authorList>
    </citation>
    <scope>NUCLEOTIDE SEQUENCE [LARGE SCALE GENOMIC DNA]</scope>
    <source>
        <strain evidence="1 2">YD-1</strain>
    </source>
</reference>
<protein>
    <recommendedName>
        <fullName evidence="3">DUF2188 domain-containing protein</fullName>
    </recommendedName>
</protein>
<gene>
    <name evidence="1" type="ORF">FQY79_09775</name>
</gene>
<dbReference type="AlphaFoldDB" id="A0A5C5U0F8"/>
<dbReference type="RefSeq" id="WP_146312730.1">
    <property type="nucleotide sequence ID" value="NZ_VOHE01000004.1"/>
</dbReference>
<evidence type="ECO:0000313" key="1">
    <source>
        <dbReference type="EMBL" id="TWT18910.1"/>
    </source>
</evidence>
<organism evidence="1 2">
    <name type="scientific">Luteimonas wenzhouensis</name>
    <dbReference type="NCBI Taxonomy" id="2599615"/>
    <lineage>
        <taxon>Bacteria</taxon>
        <taxon>Pseudomonadati</taxon>
        <taxon>Pseudomonadota</taxon>
        <taxon>Gammaproteobacteria</taxon>
        <taxon>Lysobacterales</taxon>
        <taxon>Lysobacteraceae</taxon>
        <taxon>Luteimonas</taxon>
    </lineage>
</organism>
<comment type="caution">
    <text evidence="1">The sequence shown here is derived from an EMBL/GenBank/DDBJ whole genome shotgun (WGS) entry which is preliminary data.</text>
</comment>
<dbReference type="EMBL" id="VOHE01000004">
    <property type="protein sequence ID" value="TWT18910.1"/>
    <property type="molecule type" value="Genomic_DNA"/>
</dbReference>
<proteinExistence type="predicted"/>
<dbReference type="Proteomes" id="UP000315949">
    <property type="component" value="Unassembled WGS sequence"/>
</dbReference>
<accession>A0A5C5U0F8</accession>
<dbReference type="OrthoDB" id="5976010at2"/>
<keyword evidence="2" id="KW-1185">Reference proteome</keyword>